<protein>
    <recommendedName>
        <fullName evidence="3">Secreted protein</fullName>
    </recommendedName>
</protein>
<organism evidence="1 2">
    <name type="scientific">Phycomyces blakesleeanus</name>
    <dbReference type="NCBI Taxonomy" id="4837"/>
    <lineage>
        <taxon>Eukaryota</taxon>
        <taxon>Fungi</taxon>
        <taxon>Fungi incertae sedis</taxon>
        <taxon>Mucoromycota</taxon>
        <taxon>Mucoromycotina</taxon>
        <taxon>Mucoromycetes</taxon>
        <taxon>Mucorales</taxon>
        <taxon>Phycomycetaceae</taxon>
        <taxon>Phycomyces</taxon>
    </lineage>
</organism>
<keyword evidence="2" id="KW-1185">Reference proteome</keyword>
<dbReference type="EMBL" id="JBCLYO010000002">
    <property type="protein sequence ID" value="KAL0093044.1"/>
    <property type="molecule type" value="Genomic_DNA"/>
</dbReference>
<sequence length="108" mass="12136">MYRCVINGCGILSFLIVISCHGAFHSIIYVTVGSSSTTTVCNQSRNSFANRRHTTGSYKKKSPRLIAHHSWDFHCLELFDTLNQPLVISKSADNSRHTDQKRLGPELL</sequence>
<comment type="caution">
    <text evidence="1">The sequence shown here is derived from an EMBL/GenBank/DDBJ whole genome shotgun (WGS) entry which is preliminary data.</text>
</comment>
<accession>A0ABR3BAH4</accession>
<reference evidence="1 2" key="1">
    <citation type="submission" date="2024-04" db="EMBL/GenBank/DDBJ databases">
        <title>Symmetric and asymmetric DNA N6-adenine methylation regulates different biological responses in Mucorales.</title>
        <authorList>
            <consortium name="Lawrence Berkeley National Laboratory"/>
            <person name="Lax C."/>
            <person name="Mondo S.J."/>
            <person name="Osorio-Concepcion M."/>
            <person name="Muszewska A."/>
            <person name="Corrochano-Luque M."/>
            <person name="Gutierrez G."/>
            <person name="Riley R."/>
            <person name="Lipzen A."/>
            <person name="Guo J."/>
            <person name="Hundley H."/>
            <person name="Amirebrahimi M."/>
            <person name="Ng V."/>
            <person name="Lorenzo-Gutierrez D."/>
            <person name="Binder U."/>
            <person name="Yang J."/>
            <person name="Song Y."/>
            <person name="Canovas D."/>
            <person name="Navarro E."/>
            <person name="Freitag M."/>
            <person name="Gabaldon T."/>
            <person name="Grigoriev I.V."/>
            <person name="Corrochano L.M."/>
            <person name="Nicolas F.E."/>
            <person name="Garre V."/>
        </authorList>
    </citation>
    <scope>NUCLEOTIDE SEQUENCE [LARGE SCALE GENOMIC DNA]</scope>
    <source>
        <strain evidence="1 2">L51</strain>
    </source>
</reference>
<evidence type="ECO:0000313" key="1">
    <source>
        <dbReference type="EMBL" id="KAL0093044.1"/>
    </source>
</evidence>
<proteinExistence type="predicted"/>
<evidence type="ECO:0008006" key="3">
    <source>
        <dbReference type="Google" id="ProtNLM"/>
    </source>
</evidence>
<evidence type="ECO:0000313" key="2">
    <source>
        <dbReference type="Proteomes" id="UP001448207"/>
    </source>
</evidence>
<gene>
    <name evidence="1" type="ORF">J3Q64DRAFT_1238817</name>
</gene>
<dbReference type="Proteomes" id="UP001448207">
    <property type="component" value="Unassembled WGS sequence"/>
</dbReference>
<dbReference type="PROSITE" id="PS51257">
    <property type="entry name" value="PROKAR_LIPOPROTEIN"/>
    <property type="match status" value="1"/>
</dbReference>
<name>A0ABR3BAH4_PHYBL</name>